<feature type="domain" description="EngC GTPase" evidence="4">
    <location>
        <begin position="117"/>
        <end position="259"/>
    </location>
</feature>
<reference evidence="6" key="1">
    <citation type="submission" date="2020-05" db="EMBL/GenBank/DDBJ databases">
        <authorList>
            <person name="Chiriac C."/>
            <person name="Salcher M."/>
            <person name="Ghai R."/>
            <person name="Kavagutti S V."/>
        </authorList>
    </citation>
    <scope>NUCLEOTIDE SEQUENCE</scope>
</reference>
<dbReference type="GO" id="GO:0005525">
    <property type="term" value="F:GTP binding"/>
    <property type="evidence" value="ECO:0007669"/>
    <property type="project" value="UniProtKB-KW"/>
</dbReference>
<organism evidence="6">
    <name type="scientific">freshwater metagenome</name>
    <dbReference type="NCBI Taxonomy" id="449393"/>
    <lineage>
        <taxon>unclassified sequences</taxon>
        <taxon>metagenomes</taxon>
        <taxon>ecological metagenomes</taxon>
    </lineage>
</organism>
<dbReference type="InterPro" id="IPR027417">
    <property type="entry name" value="P-loop_NTPase"/>
</dbReference>
<accession>A0A6J6E007</accession>
<dbReference type="SUPFAM" id="SSF52540">
    <property type="entry name" value="P-loop containing nucleoside triphosphate hydrolases"/>
    <property type="match status" value="1"/>
</dbReference>
<evidence type="ECO:0000256" key="1">
    <source>
        <dbReference type="ARBA" id="ARBA00022741"/>
    </source>
</evidence>
<dbReference type="PROSITE" id="PS51721">
    <property type="entry name" value="G_CP"/>
    <property type="match status" value="1"/>
</dbReference>
<dbReference type="PANTHER" id="PTHR32120">
    <property type="entry name" value="SMALL RIBOSOMAL SUBUNIT BIOGENESIS GTPASE RSGA"/>
    <property type="match status" value="1"/>
</dbReference>
<keyword evidence="2" id="KW-0342">GTP-binding</keyword>
<dbReference type="Pfam" id="PF03193">
    <property type="entry name" value="RsgA_GTPase"/>
    <property type="match status" value="1"/>
</dbReference>
<protein>
    <submittedName>
        <fullName evidence="6">Unannotated protein</fullName>
    </submittedName>
</protein>
<gene>
    <name evidence="6" type="ORF">UFOPK1726_00140</name>
</gene>
<dbReference type="NCBIfam" id="TIGR00157">
    <property type="entry name" value="ribosome small subunit-dependent GTPase A"/>
    <property type="match status" value="1"/>
</dbReference>
<dbReference type="InterPro" id="IPR004881">
    <property type="entry name" value="Ribosome_biogen_GTPase_RsgA"/>
</dbReference>
<dbReference type="InterPro" id="IPR030378">
    <property type="entry name" value="G_CP_dom"/>
</dbReference>
<feature type="domain" description="CP-type G" evidence="5">
    <location>
        <begin position="108"/>
        <end position="261"/>
    </location>
</feature>
<keyword evidence="1" id="KW-0547">Nucleotide-binding</keyword>
<evidence type="ECO:0000313" key="6">
    <source>
        <dbReference type="EMBL" id="CAB4568575.1"/>
    </source>
</evidence>
<feature type="region of interest" description="Disordered" evidence="3">
    <location>
        <begin position="1"/>
        <end position="31"/>
    </location>
</feature>
<dbReference type="EMBL" id="CAEZTT010000007">
    <property type="protein sequence ID" value="CAB4568575.1"/>
    <property type="molecule type" value="Genomic_DNA"/>
</dbReference>
<dbReference type="CDD" id="cd01854">
    <property type="entry name" value="YjeQ_EngC"/>
    <property type="match status" value="1"/>
</dbReference>
<proteinExistence type="predicted"/>
<dbReference type="PROSITE" id="PS50936">
    <property type="entry name" value="ENGC_GTPASE"/>
    <property type="match status" value="1"/>
</dbReference>
<name>A0A6J6E007_9ZZZZ</name>
<evidence type="ECO:0000256" key="3">
    <source>
        <dbReference type="SAM" id="MobiDB-lite"/>
    </source>
</evidence>
<evidence type="ECO:0000256" key="2">
    <source>
        <dbReference type="ARBA" id="ARBA00023134"/>
    </source>
</evidence>
<evidence type="ECO:0000259" key="4">
    <source>
        <dbReference type="PROSITE" id="PS50936"/>
    </source>
</evidence>
<dbReference type="GO" id="GO:0003924">
    <property type="term" value="F:GTPase activity"/>
    <property type="evidence" value="ECO:0007669"/>
    <property type="project" value="InterPro"/>
</dbReference>
<dbReference type="AlphaFoldDB" id="A0A6J6E007"/>
<dbReference type="InterPro" id="IPR010914">
    <property type="entry name" value="RsgA_GTPase_dom"/>
</dbReference>
<dbReference type="Gene3D" id="3.40.50.300">
    <property type="entry name" value="P-loop containing nucleotide triphosphate hydrolases"/>
    <property type="match status" value="1"/>
</dbReference>
<evidence type="ECO:0000259" key="5">
    <source>
        <dbReference type="PROSITE" id="PS51721"/>
    </source>
</evidence>
<dbReference type="PANTHER" id="PTHR32120:SF11">
    <property type="entry name" value="SMALL RIBOSOMAL SUBUNIT BIOGENESIS GTPASE RSGA 1, MITOCHONDRIAL-RELATED"/>
    <property type="match status" value="1"/>
</dbReference>
<feature type="compositionally biased region" description="Basic and acidic residues" evidence="3">
    <location>
        <begin position="1"/>
        <end position="11"/>
    </location>
</feature>
<sequence length="324" mass="34988">MKNRYDEDSVRIRPARNSRPRSKDRPSHDSAQAALVTTIDRGRYTCVLLGQLDHELTAITARELGKSAVVVGDRVDLVGDLSGAPGSLARIVRVQDRSSSLRRTADDTEGTERLLVANADQLAIVVAAAQPDPQPRLIDRCLIAGLNEKMKIILIITKTDLTEPTELIAAYQDLVSQIIMTTKNIDLPELQNSLAGHVTVLVGSSGVGKSTLVNALLPAAARRTGDVNEVTGRGRHTSTSAEAIALDDNTWIIDTPGIRTFGIAHVSSATLAEAFPDLTDYLANCLKSCQHDQTDCGLTQIPESNQKLITRADSLRRLIVSKSN</sequence>